<feature type="compositionally biased region" description="Basic and acidic residues" evidence="1">
    <location>
        <begin position="981"/>
        <end position="997"/>
    </location>
</feature>
<feature type="compositionally biased region" description="Basic and acidic residues" evidence="1">
    <location>
        <begin position="63"/>
        <end position="82"/>
    </location>
</feature>
<feature type="compositionally biased region" description="Low complexity" evidence="1">
    <location>
        <begin position="794"/>
        <end position="807"/>
    </location>
</feature>
<dbReference type="GeneID" id="579128"/>
<feature type="compositionally biased region" description="Pro residues" evidence="1">
    <location>
        <begin position="1127"/>
        <end position="1152"/>
    </location>
</feature>
<evidence type="ECO:0008006" key="4">
    <source>
        <dbReference type="Google" id="ProtNLM"/>
    </source>
</evidence>
<feature type="compositionally biased region" description="Basic and acidic residues" evidence="1">
    <location>
        <begin position="1644"/>
        <end position="1653"/>
    </location>
</feature>
<feature type="compositionally biased region" description="Low complexity" evidence="1">
    <location>
        <begin position="889"/>
        <end position="903"/>
    </location>
</feature>
<feature type="region of interest" description="Disordered" evidence="1">
    <location>
        <begin position="1920"/>
        <end position="2002"/>
    </location>
</feature>
<feature type="compositionally biased region" description="Polar residues" evidence="1">
    <location>
        <begin position="413"/>
        <end position="435"/>
    </location>
</feature>
<feature type="region of interest" description="Disordered" evidence="1">
    <location>
        <begin position="153"/>
        <end position="479"/>
    </location>
</feature>
<feature type="region of interest" description="Disordered" evidence="1">
    <location>
        <begin position="1840"/>
        <end position="1887"/>
    </location>
</feature>
<organism evidence="2 3">
    <name type="scientific">Strongylocentrotus purpuratus</name>
    <name type="common">Purple sea urchin</name>
    <dbReference type="NCBI Taxonomy" id="7668"/>
    <lineage>
        <taxon>Eukaryota</taxon>
        <taxon>Metazoa</taxon>
        <taxon>Echinodermata</taxon>
        <taxon>Eleutherozoa</taxon>
        <taxon>Echinozoa</taxon>
        <taxon>Echinoidea</taxon>
        <taxon>Euechinoidea</taxon>
        <taxon>Echinacea</taxon>
        <taxon>Camarodonta</taxon>
        <taxon>Echinidea</taxon>
        <taxon>Strongylocentrotidae</taxon>
        <taxon>Strongylocentrotus</taxon>
    </lineage>
</organism>
<feature type="region of interest" description="Disordered" evidence="1">
    <location>
        <begin position="1423"/>
        <end position="1559"/>
    </location>
</feature>
<feature type="compositionally biased region" description="Pro residues" evidence="1">
    <location>
        <begin position="658"/>
        <end position="702"/>
    </location>
</feature>
<feature type="compositionally biased region" description="Acidic residues" evidence="1">
    <location>
        <begin position="364"/>
        <end position="374"/>
    </location>
</feature>
<dbReference type="PANTHER" id="PTHR15871:SF5">
    <property type="entry name" value="PX DOMAIN-CONTAINING PROTEIN"/>
    <property type="match status" value="1"/>
</dbReference>
<feature type="region of interest" description="Disordered" evidence="1">
    <location>
        <begin position="972"/>
        <end position="1054"/>
    </location>
</feature>
<feature type="compositionally biased region" description="Basic residues" evidence="1">
    <location>
        <begin position="1966"/>
        <end position="1976"/>
    </location>
</feature>
<feature type="compositionally biased region" description="Low complexity" evidence="1">
    <location>
        <begin position="1868"/>
        <end position="1877"/>
    </location>
</feature>
<feature type="region of interest" description="Disordered" evidence="1">
    <location>
        <begin position="1572"/>
        <end position="1780"/>
    </location>
</feature>
<feature type="compositionally biased region" description="Basic and acidic residues" evidence="1">
    <location>
        <begin position="1008"/>
        <end position="1018"/>
    </location>
</feature>
<reference evidence="3" key="1">
    <citation type="submission" date="2015-02" db="EMBL/GenBank/DDBJ databases">
        <title>Genome sequencing for Strongylocentrotus purpuratus.</title>
        <authorList>
            <person name="Murali S."/>
            <person name="Liu Y."/>
            <person name="Vee V."/>
            <person name="English A."/>
            <person name="Wang M."/>
            <person name="Skinner E."/>
            <person name="Han Y."/>
            <person name="Muzny D.M."/>
            <person name="Worley K.C."/>
            <person name="Gibbs R.A."/>
        </authorList>
    </citation>
    <scope>NUCLEOTIDE SEQUENCE</scope>
</reference>
<feature type="compositionally biased region" description="Basic and acidic residues" evidence="1">
    <location>
        <begin position="456"/>
        <end position="472"/>
    </location>
</feature>
<evidence type="ECO:0000313" key="3">
    <source>
        <dbReference type="Proteomes" id="UP000007110"/>
    </source>
</evidence>
<feature type="compositionally biased region" description="Low complexity" evidence="1">
    <location>
        <begin position="1626"/>
        <end position="1640"/>
    </location>
</feature>
<dbReference type="RefSeq" id="XP_030840840.1">
    <property type="nucleotide sequence ID" value="XM_030984980.1"/>
</dbReference>
<feature type="compositionally biased region" description="Acidic residues" evidence="1">
    <location>
        <begin position="52"/>
        <end position="62"/>
    </location>
</feature>
<dbReference type="KEGG" id="spu:579128"/>
<dbReference type="PANTHER" id="PTHR15871">
    <property type="entry name" value="PH DOMAIN-CONTAINING PROTEIN"/>
    <property type="match status" value="1"/>
</dbReference>
<dbReference type="InterPro" id="IPR043448">
    <property type="entry name" value="PKHO1/2"/>
</dbReference>
<reference evidence="2" key="2">
    <citation type="submission" date="2021-01" db="UniProtKB">
        <authorList>
            <consortium name="EnsemblMetazoa"/>
        </authorList>
    </citation>
    <scope>IDENTIFICATION</scope>
</reference>
<feature type="compositionally biased region" description="Pro residues" evidence="1">
    <location>
        <begin position="725"/>
        <end position="745"/>
    </location>
</feature>
<sequence>MYHEHRDYDVVEDACLQNDNLFGEQPGQGEGEVDDSPFGKKGLFSSSGGGLFDDDKEEDGGLFDDKPSAAGRRDVTSDHVYEDIVTNPEEVKPGRKAPPGGVPLFGAGGATEDELFGGSPKLSQEGQRSLVRNRGNCKRDTQKTLLLRACSAAMTRRGSAPEDAIAQDIGQKEASKPNDSSSGGLFGSQGDDRLFESSKPAPKKEAGKPKTKKQVDLFGGEDASDLFGGENKPKQPPKKKIPAGAVNVFGNAGPVGGQTEPPPLDDGGDEGMYVNTMVGAAGAGRSKQAGLGGGGLFDNVDEDLFGAPPPRPADKPTAKNDSDKLFADDDDDNDLFAAPPPLPKDESKKKPKKAAAKKNQGLFDDIEGEGEEDFFTASSKPKEQPKKKPPGGVALFEGADIFGSPPKIEVEPPQQQKPDQLSPQAKANRTQNTLSLFHDDDDKDEDLFATPPALPPKKEQLDPNPSKEEQMARRRTKSKSIFDDEAILFGLKNEENPGVDLFGSNTPVPQTKAGFLSNCVEVIMPVKSSFPDLSPIPTKAILGKHPPQTKVKPSNPIAIQKNNEVRSQPRRYRPNSPVFDEGLVSANNMGRSPQKALKPPQQNHQRNYRNNTHQESPPTLPKFPSPPREPPPTFTRFPSPPQEPPPTTYPKYHQNSHEPPPTLPKFPSPPNDPPPPPKIFNNIPPPTLPKFPSPPNVPPPDFQPKTHKAKGPPTLPRNTHSNNDLPPPPPPVNRLPSPAEFPRPPSFLDNPNHEDFPPPPLDVLSKKFKPEEHPAVDNSQRFPSPPAKGHNGYPSNMNNNIPSSSPKLLRRLRSHSTEDGSSVPNSVLQSRFSPIRKTNSNGAEWTVNHASENKTTAKINGMNNKLAVREDKPMKRVPARPPPLKFLTSKVSSSPPNSKSRPVISEPLSPKGLHSGALKPSGQSAFVLHGDRRHVSPGASPVGSPLSDQSLDFEKDDLPIFSAQVLKNGFRKQMSPRALGKSHDALHTNRQSPRRESPAGSVGSPSHNLRDGHYRWDADLPPPPPPPSYRINVLPNGPKVNGNHRAGNDSDTEVNFARDIEAEVDGYDDNMVIDDIRDHRHRHAPKVTHENNTHVNGNHDSGTKQALPHPPSISPMFARKSKAGKKQPPPPAQKPAKAPVPPPVFAKPPKGPHCPGRSTPSRDQNGHMASRFSSSPPSYPKSSNTTNSNNVMINAHMSIISNSSTCSQFSMNSLNLSNISANSHDSFTTVSSTNTYNAHNISMSSSNSSNSNSTAPSQKIAPFEKSTENGHSKTGKNASNQNDHCPPNELCKMSLMQKIALFSSHKKDRSSPPPSPKISRNSSPIPPHHKAPKNPDTKSIVSLSNLEVENNQKQPVSPKWNRTADMPSPSKKTSPADHHYHEPPPIQRPSSPRGSSDVEWKRPPVAAVSEQFEACIRRTPSYSFSCKRTVSRTPSSSSTERSDNDTPFSGGFTFPRPSKIKKQKGRVPLPHENTNTNTNTNSNSNSSPHSPGFRGLTSKRSIKEPPPKPLPKPNKNPQKAPARLPGAPPSSSSCPSSSSPSSSSSTSYTPSGMASSSVGSVWRKAELFKANLNIDPTALRPGAAPPERVVESTGVGFDQPAVAKTLDINPTKTRARVSAKRRPPSRRSLQAAAASASNPALWGDDSKQPDDGFRTFTQNLASDEPDHGASASAAAAPAPPPAKKPASRTLEDHMDGPQPPPSAGAKPKKPTPSNDLFNDDLFSSATNGSSKDPSQKTVSKTKEERPFSIEGDSDLFAAATKKQPSRTHDTGDSLFTKPPQVNLDASLDDIFATPPVLGHSSKQSSMEVDPVYEDIFASGTNTKSKRSTLTDLAIDEDLFGDIGKTKPKDTSSVSIDADLFGGPPPVSTTPTTTTTTTKPKKKKAVKKAQVLEDDDDLFAAKPKKTKAKAAKATDADLFGSSDIFADLPPAKPKEKKKKTTTAPAQEAIFKDVGGDDIFADPSPSSKPKKTKAKKKTTKEASDSIFDTDAPNIFDDPLNAINT</sequence>
<evidence type="ECO:0000256" key="1">
    <source>
        <dbReference type="SAM" id="MobiDB-lite"/>
    </source>
</evidence>
<feature type="compositionally biased region" description="Polar residues" evidence="1">
    <location>
        <begin position="1337"/>
        <end position="1355"/>
    </location>
</feature>
<dbReference type="EnsemblMetazoa" id="XM_030984980">
    <property type="protein sequence ID" value="XP_030840840"/>
    <property type="gene ID" value="LOC579128"/>
</dbReference>
<feature type="compositionally biased region" description="Polar residues" evidence="1">
    <location>
        <begin position="1093"/>
        <end position="1104"/>
    </location>
</feature>
<feature type="compositionally biased region" description="Basic and acidic residues" evidence="1">
    <location>
        <begin position="190"/>
        <end position="208"/>
    </location>
</feature>
<feature type="region of interest" description="Disordered" evidence="1">
    <location>
        <begin position="530"/>
        <end position="952"/>
    </location>
</feature>
<evidence type="ECO:0000313" key="2">
    <source>
        <dbReference type="EnsemblMetazoa" id="XP_030840840"/>
    </source>
</evidence>
<feature type="compositionally biased region" description="Basic and acidic residues" evidence="1">
    <location>
        <begin position="764"/>
        <end position="775"/>
    </location>
</feature>
<feature type="region of interest" description="Disordered" evidence="1">
    <location>
        <begin position="17"/>
        <end position="138"/>
    </location>
</feature>
<feature type="compositionally biased region" description="Basic and acidic residues" evidence="1">
    <location>
        <begin position="312"/>
        <end position="327"/>
    </location>
</feature>
<feature type="compositionally biased region" description="Low complexity" evidence="1">
    <location>
        <begin position="1241"/>
        <end position="1253"/>
    </location>
</feature>
<keyword evidence="3" id="KW-1185">Reference proteome</keyword>
<feature type="region of interest" description="Disordered" evidence="1">
    <location>
        <begin position="1241"/>
        <end position="1289"/>
    </location>
</feature>
<feature type="compositionally biased region" description="Polar residues" evidence="1">
    <location>
        <begin position="1721"/>
        <end position="1738"/>
    </location>
</feature>
<dbReference type="OMA" id="THENNTH"/>
<feature type="compositionally biased region" description="Polar residues" evidence="1">
    <location>
        <begin position="819"/>
        <end position="863"/>
    </location>
</feature>
<feature type="region of interest" description="Disordered" evidence="1">
    <location>
        <begin position="1304"/>
        <end position="1402"/>
    </location>
</feature>
<feature type="compositionally biased region" description="Low complexity" evidence="1">
    <location>
        <begin position="1173"/>
        <end position="1187"/>
    </location>
</feature>
<feature type="region of interest" description="Disordered" evidence="1">
    <location>
        <begin position="1082"/>
        <end position="1187"/>
    </location>
</feature>
<accession>A0A7M7NXS6</accession>
<feature type="compositionally biased region" description="Basic residues" evidence="1">
    <location>
        <begin position="1613"/>
        <end position="1625"/>
    </location>
</feature>
<dbReference type="InParanoid" id="A0A7M7NXS6"/>
<name>A0A7M7NXS6_STRPU</name>
<feature type="compositionally biased region" description="Pro residues" evidence="1">
    <location>
        <begin position="618"/>
        <end position="648"/>
    </location>
</feature>
<feature type="compositionally biased region" description="Low complexity" evidence="1">
    <location>
        <begin position="1529"/>
        <end position="1557"/>
    </location>
</feature>
<protein>
    <recommendedName>
        <fullName evidence="4">FAM21/CAPZIP domain-containing protein</fullName>
    </recommendedName>
</protein>
<proteinExistence type="predicted"/>
<dbReference type="Proteomes" id="UP000007110">
    <property type="component" value="Unassembled WGS sequence"/>
</dbReference>
<feature type="compositionally biased region" description="Polar residues" evidence="1">
    <location>
        <begin position="600"/>
        <end position="616"/>
    </location>
</feature>
<feature type="compositionally biased region" description="Low complexity" evidence="1">
    <location>
        <begin position="1473"/>
        <end position="1487"/>
    </location>
</feature>